<reference evidence="1 2" key="1">
    <citation type="submission" date="2024-01" db="EMBL/GenBank/DDBJ databases">
        <title>The genomes of 5 underutilized Papilionoideae crops provide insights into root nodulation and disease resistanc.</title>
        <authorList>
            <person name="Jiang F."/>
        </authorList>
    </citation>
    <scope>NUCLEOTIDE SEQUENCE [LARGE SCALE GENOMIC DNA]</scope>
    <source>
        <strain evidence="1">LVBAO_FW01</strain>
        <tissue evidence="1">Leaves</tissue>
    </source>
</reference>
<protein>
    <submittedName>
        <fullName evidence="1">Uncharacterized protein</fullName>
    </submittedName>
</protein>
<gene>
    <name evidence="1" type="ORF">VNO77_08268</name>
</gene>
<name>A0AAN9M951_CANGL</name>
<dbReference type="EMBL" id="JAYMYQ010000002">
    <property type="protein sequence ID" value="KAK7350127.1"/>
    <property type="molecule type" value="Genomic_DNA"/>
</dbReference>
<dbReference type="AlphaFoldDB" id="A0AAN9M951"/>
<comment type="caution">
    <text evidence="1">The sequence shown here is derived from an EMBL/GenBank/DDBJ whole genome shotgun (WGS) entry which is preliminary data.</text>
</comment>
<evidence type="ECO:0000313" key="1">
    <source>
        <dbReference type="EMBL" id="KAK7350127.1"/>
    </source>
</evidence>
<sequence length="100" mass="11326">MTPLPPIAAPIMTLQAFLYPKSWLYFYECSSWAQRHGKNKQHYVTSGFSIRLFISLVLSRVHQEHRLYGSSPTLDIAIGFPTQGDRLVLLGSGLRTEPGY</sequence>
<dbReference type="Proteomes" id="UP001367508">
    <property type="component" value="Unassembled WGS sequence"/>
</dbReference>
<evidence type="ECO:0000313" key="2">
    <source>
        <dbReference type="Proteomes" id="UP001367508"/>
    </source>
</evidence>
<organism evidence="1 2">
    <name type="scientific">Canavalia gladiata</name>
    <name type="common">Sword bean</name>
    <name type="synonym">Dolichos gladiatus</name>
    <dbReference type="NCBI Taxonomy" id="3824"/>
    <lineage>
        <taxon>Eukaryota</taxon>
        <taxon>Viridiplantae</taxon>
        <taxon>Streptophyta</taxon>
        <taxon>Embryophyta</taxon>
        <taxon>Tracheophyta</taxon>
        <taxon>Spermatophyta</taxon>
        <taxon>Magnoliopsida</taxon>
        <taxon>eudicotyledons</taxon>
        <taxon>Gunneridae</taxon>
        <taxon>Pentapetalae</taxon>
        <taxon>rosids</taxon>
        <taxon>fabids</taxon>
        <taxon>Fabales</taxon>
        <taxon>Fabaceae</taxon>
        <taxon>Papilionoideae</taxon>
        <taxon>50 kb inversion clade</taxon>
        <taxon>NPAAA clade</taxon>
        <taxon>indigoferoid/millettioid clade</taxon>
        <taxon>Phaseoleae</taxon>
        <taxon>Canavalia</taxon>
    </lineage>
</organism>
<accession>A0AAN9M951</accession>
<proteinExistence type="predicted"/>
<keyword evidence="2" id="KW-1185">Reference proteome</keyword>